<evidence type="ECO:0000256" key="6">
    <source>
        <dbReference type="ARBA" id="ARBA00068949"/>
    </source>
</evidence>
<sequence>MATPINLSESESQFFQDLVPPESFNIKKIQMEEFTKRHSLLKNRVVLITSGGTTVPLESRTVRFIDNFSIGTRGATSAEYFLKQGYAVLFLHRHRSLQPFFQRVEKNILDILSVSENDPTVITGEISYPSLAKSLAPVVKDYHKYKNEGMLSMVEFTTLTEYLILLRAASEAMQACGREGMVYLAAAVADFYVPRGLMPEHKIQSSEGALKLTLEMTPKMLKPLVKEWSPNAFVISFKLETDQSLLIEKSRNALLVYQHQMVIANILETRKKEVFIVTMDAEEILRLSDEELAAGREIEEPLIDKLVEHHTTLLLS</sequence>
<evidence type="ECO:0000313" key="9">
    <source>
        <dbReference type="EMBL" id="CAL1546112.1"/>
    </source>
</evidence>
<dbReference type="PANTHER" id="PTHR12290">
    <property type="entry name" value="CORNICHON-RELATED"/>
    <property type="match status" value="1"/>
</dbReference>
<comment type="caution">
    <text evidence="9">The sequence shown here is derived from an EMBL/GenBank/DDBJ whole genome shotgun (WGS) entry which is preliminary data.</text>
</comment>
<evidence type="ECO:0000313" key="10">
    <source>
        <dbReference type="Proteomes" id="UP001497497"/>
    </source>
</evidence>
<evidence type="ECO:0000256" key="2">
    <source>
        <dbReference type="ARBA" id="ARBA00051127"/>
    </source>
</evidence>
<evidence type="ECO:0000256" key="3">
    <source>
        <dbReference type="ARBA" id="ARBA00052332"/>
    </source>
</evidence>
<comment type="catalytic activity">
    <reaction evidence="3">
        <text>(R)-4'-phosphopantothenate + L-cysteine + CTP = N-[(R)-4-phosphopantothenoyl]-L-cysteine + CMP + diphosphate + H(+)</text>
        <dbReference type="Rhea" id="RHEA:19397"/>
        <dbReference type="ChEBI" id="CHEBI:10986"/>
        <dbReference type="ChEBI" id="CHEBI:15378"/>
        <dbReference type="ChEBI" id="CHEBI:33019"/>
        <dbReference type="ChEBI" id="CHEBI:35235"/>
        <dbReference type="ChEBI" id="CHEBI:37563"/>
        <dbReference type="ChEBI" id="CHEBI:59458"/>
        <dbReference type="ChEBI" id="CHEBI:60377"/>
    </reaction>
    <physiologicalReaction direction="left-to-right" evidence="3">
        <dbReference type="Rhea" id="RHEA:19398"/>
    </physiologicalReaction>
</comment>
<dbReference type="GO" id="GO:0015937">
    <property type="term" value="P:coenzyme A biosynthetic process"/>
    <property type="evidence" value="ECO:0007669"/>
    <property type="project" value="UniProtKB-ARBA"/>
</dbReference>
<evidence type="ECO:0000256" key="5">
    <source>
        <dbReference type="ARBA" id="ARBA00066585"/>
    </source>
</evidence>
<evidence type="ECO:0000256" key="1">
    <source>
        <dbReference type="ARBA" id="ARBA00005703"/>
    </source>
</evidence>
<dbReference type="Gene3D" id="3.40.50.10300">
    <property type="entry name" value="CoaB-like"/>
    <property type="match status" value="1"/>
</dbReference>
<dbReference type="Pfam" id="PF04127">
    <property type="entry name" value="DFP"/>
    <property type="match status" value="1"/>
</dbReference>
<gene>
    <name evidence="9" type="ORF">GSLYS_00019489001</name>
</gene>
<feature type="domain" description="DNA/pantothenate metabolism flavoprotein C-terminal" evidence="8">
    <location>
        <begin position="171"/>
        <end position="278"/>
    </location>
</feature>
<name>A0AAV2IK22_LYMST</name>
<organism evidence="9 10">
    <name type="scientific">Lymnaea stagnalis</name>
    <name type="common">Great pond snail</name>
    <name type="synonym">Helix stagnalis</name>
    <dbReference type="NCBI Taxonomy" id="6523"/>
    <lineage>
        <taxon>Eukaryota</taxon>
        <taxon>Metazoa</taxon>
        <taxon>Spiralia</taxon>
        <taxon>Lophotrochozoa</taxon>
        <taxon>Mollusca</taxon>
        <taxon>Gastropoda</taxon>
        <taxon>Heterobranchia</taxon>
        <taxon>Euthyneura</taxon>
        <taxon>Panpulmonata</taxon>
        <taxon>Hygrophila</taxon>
        <taxon>Lymnaeoidea</taxon>
        <taxon>Lymnaeidae</taxon>
        <taxon>Lymnaea</taxon>
    </lineage>
</organism>
<comment type="similarity">
    <text evidence="1">Belongs to the PPC synthetase family.</text>
</comment>
<protein>
    <recommendedName>
        <fullName evidence="6">Phosphopantothenate--cysteine ligase</fullName>
        <ecNumber evidence="5">6.3.2.51</ecNumber>
    </recommendedName>
    <alternativeName>
        <fullName evidence="7">Phosphopantothenoylcysteine synthetase</fullName>
    </alternativeName>
</protein>
<accession>A0AAV2IK22</accession>
<comment type="function">
    <text evidence="4">Catalyzes the second step in the biosynthesis of coenzyme A from vitamin B5, where cysteine is conjugated to 4'-phosphopantothenate to form 4-phosphopantothenoylcysteine. Has a preference for ATP over CTP as a cosubstrate.</text>
</comment>
<dbReference type="FunFam" id="3.40.50.10300:FF:000002">
    <property type="entry name" value="Phosphopantothenate--cysteine ligase 2"/>
    <property type="match status" value="1"/>
</dbReference>
<proteinExistence type="inferred from homology"/>
<keyword evidence="10" id="KW-1185">Reference proteome</keyword>
<dbReference type="GO" id="GO:0004632">
    <property type="term" value="F:phosphopantothenate--cysteine ligase activity"/>
    <property type="evidence" value="ECO:0007669"/>
    <property type="project" value="UniProtKB-ARBA"/>
</dbReference>
<comment type="catalytic activity">
    <reaction evidence="2">
        <text>(R)-4'-phosphopantothenate + L-cysteine + ATP = N-[(R)-4-phosphopantothenoyl]-L-cysteine + AMP + diphosphate + H(+)</text>
        <dbReference type="Rhea" id="RHEA:25156"/>
        <dbReference type="ChEBI" id="CHEBI:10986"/>
        <dbReference type="ChEBI" id="CHEBI:15378"/>
        <dbReference type="ChEBI" id="CHEBI:30616"/>
        <dbReference type="ChEBI" id="CHEBI:33019"/>
        <dbReference type="ChEBI" id="CHEBI:35235"/>
        <dbReference type="ChEBI" id="CHEBI:59458"/>
        <dbReference type="ChEBI" id="CHEBI:456215"/>
        <dbReference type="EC" id="6.3.2.51"/>
    </reaction>
    <physiologicalReaction direction="left-to-right" evidence="2">
        <dbReference type="Rhea" id="RHEA:25157"/>
    </physiologicalReaction>
</comment>
<dbReference type="AlphaFoldDB" id="A0AAV2IK22"/>
<evidence type="ECO:0000256" key="4">
    <source>
        <dbReference type="ARBA" id="ARBA00060296"/>
    </source>
</evidence>
<evidence type="ECO:0000259" key="8">
    <source>
        <dbReference type="Pfam" id="PF04127"/>
    </source>
</evidence>
<dbReference type="InterPro" id="IPR035929">
    <property type="entry name" value="CoaB-like_sf"/>
</dbReference>
<evidence type="ECO:0000256" key="7">
    <source>
        <dbReference type="ARBA" id="ARBA00080986"/>
    </source>
</evidence>
<dbReference type="InterPro" id="IPR007085">
    <property type="entry name" value="DNA/pantothenate-metab_flavo_C"/>
</dbReference>
<dbReference type="EMBL" id="CAXITT010000772">
    <property type="protein sequence ID" value="CAL1546112.1"/>
    <property type="molecule type" value="Genomic_DNA"/>
</dbReference>
<dbReference type="SUPFAM" id="SSF102645">
    <property type="entry name" value="CoaB-like"/>
    <property type="match status" value="1"/>
</dbReference>
<reference evidence="9 10" key="1">
    <citation type="submission" date="2024-04" db="EMBL/GenBank/DDBJ databases">
        <authorList>
            <consortium name="Genoscope - CEA"/>
            <person name="William W."/>
        </authorList>
    </citation>
    <scope>NUCLEOTIDE SEQUENCE [LARGE SCALE GENOMIC DNA]</scope>
</reference>
<dbReference type="Proteomes" id="UP001497497">
    <property type="component" value="Unassembled WGS sequence"/>
</dbReference>
<dbReference type="EC" id="6.3.2.51" evidence="5"/>